<protein>
    <recommendedName>
        <fullName evidence="1">G domain-containing protein</fullName>
    </recommendedName>
</protein>
<feature type="non-terminal residue" evidence="2">
    <location>
        <position position="1"/>
    </location>
</feature>
<dbReference type="InterPro" id="IPR006073">
    <property type="entry name" value="GTP-bd"/>
</dbReference>
<organism evidence="2 3">
    <name type="scientific">Athelia psychrophila</name>
    <dbReference type="NCBI Taxonomy" id="1759441"/>
    <lineage>
        <taxon>Eukaryota</taxon>
        <taxon>Fungi</taxon>
        <taxon>Dikarya</taxon>
        <taxon>Basidiomycota</taxon>
        <taxon>Agaricomycotina</taxon>
        <taxon>Agaricomycetes</taxon>
        <taxon>Agaricomycetidae</taxon>
        <taxon>Atheliales</taxon>
        <taxon>Atheliaceae</taxon>
        <taxon>Athelia</taxon>
    </lineage>
</organism>
<gene>
    <name evidence="2" type="ORF">FIBSPDRAFT_713097</name>
</gene>
<keyword evidence="3" id="KW-1185">Reference proteome</keyword>
<sequence length="145" mass="15992">LMGPTGSGKSTFIEHATGQSVSSIKHGLESQTDCSRAVRCKNPRDGGFVILVDTPGLDNPHKTDIEVVIEIADFLQKLCKQKVHLSAFVYLHRVSDKRMTGEDPLRNLKMLTSLCGQETMPRIALGTTMWSEVRPETGARQEQAL</sequence>
<evidence type="ECO:0000259" key="1">
    <source>
        <dbReference type="Pfam" id="PF01926"/>
    </source>
</evidence>
<accession>A0A166UR93</accession>
<feature type="non-terminal residue" evidence="2">
    <location>
        <position position="145"/>
    </location>
</feature>
<evidence type="ECO:0000313" key="3">
    <source>
        <dbReference type="Proteomes" id="UP000076532"/>
    </source>
</evidence>
<dbReference type="CDD" id="cd00882">
    <property type="entry name" value="Ras_like_GTPase"/>
    <property type="match status" value="1"/>
</dbReference>
<proteinExistence type="predicted"/>
<reference evidence="2 3" key="1">
    <citation type="journal article" date="2016" name="Mol. Biol. Evol.">
        <title>Comparative Genomics of Early-Diverging Mushroom-Forming Fungi Provides Insights into the Origins of Lignocellulose Decay Capabilities.</title>
        <authorList>
            <person name="Nagy L.G."/>
            <person name="Riley R."/>
            <person name="Tritt A."/>
            <person name="Adam C."/>
            <person name="Daum C."/>
            <person name="Floudas D."/>
            <person name="Sun H."/>
            <person name="Yadav J.S."/>
            <person name="Pangilinan J."/>
            <person name="Larsson K.H."/>
            <person name="Matsuura K."/>
            <person name="Barry K."/>
            <person name="Labutti K."/>
            <person name="Kuo R."/>
            <person name="Ohm R.A."/>
            <person name="Bhattacharya S.S."/>
            <person name="Shirouzu T."/>
            <person name="Yoshinaga Y."/>
            <person name="Martin F.M."/>
            <person name="Grigoriev I.V."/>
            <person name="Hibbett D.S."/>
        </authorList>
    </citation>
    <scope>NUCLEOTIDE SEQUENCE [LARGE SCALE GENOMIC DNA]</scope>
    <source>
        <strain evidence="2 3">CBS 109695</strain>
    </source>
</reference>
<dbReference type="Pfam" id="PF01926">
    <property type="entry name" value="MMR_HSR1"/>
    <property type="match status" value="1"/>
</dbReference>
<dbReference type="Gene3D" id="3.40.50.300">
    <property type="entry name" value="P-loop containing nucleotide triphosphate hydrolases"/>
    <property type="match status" value="1"/>
</dbReference>
<dbReference type="STRING" id="436010.A0A166UR93"/>
<dbReference type="InterPro" id="IPR027417">
    <property type="entry name" value="P-loop_NTPase"/>
</dbReference>
<name>A0A166UR93_9AGAM</name>
<dbReference type="SUPFAM" id="SSF52540">
    <property type="entry name" value="P-loop containing nucleoside triphosphate hydrolases"/>
    <property type="match status" value="1"/>
</dbReference>
<dbReference type="OrthoDB" id="8954335at2759"/>
<dbReference type="AlphaFoldDB" id="A0A166UR93"/>
<dbReference type="GO" id="GO:0005525">
    <property type="term" value="F:GTP binding"/>
    <property type="evidence" value="ECO:0007669"/>
    <property type="project" value="InterPro"/>
</dbReference>
<dbReference type="Proteomes" id="UP000076532">
    <property type="component" value="Unassembled WGS sequence"/>
</dbReference>
<feature type="domain" description="G" evidence="1">
    <location>
        <begin position="1"/>
        <end position="65"/>
    </location>
</feature>
<evidence type="ECO:0000313" key="2">
    <source>
        <dbReference type="EMBL" id="KZP31940.1"/>
    </source>
</evidence>
<dbReference type="EMBL" id="KV417487">
    <property type="protein sequence ID" value="KZP31940.1"/>
    <property type="molecule type" value="Genomic_DNA"/>
</dbReference>